<keyword evidence="2" id="KW-1185">Reference proteome</keyword>
<organism evidence="1 2">
    <name type="scientific">Stephanodiscus triporus</name>
    <dbReference type="NCBI Taxonomy" id="2934178"/>
    <lineage>
        <taxon>Eukaryota</taxon>
        <taxon>Sar</taxon>
        <taxon>Stramenopiles</taxon>
        <taxon>Ochrophyta</taxon>
        <taxon>Bacillariophyta</taxon>
        <taxon>Coscinodiscophyceae</taxon>
        <taxon>Thalassiosirophycidae</taxon>
        <taxon>Stephanodiscales</taxon>
        <taxon>Stephanodiscaceae</taxon>
        <taxon>Stephanodiscus</taxon>
    </lineage>
</organism>
<proteinExistence type="predicted"/>
<sequence length="420" mass="46521">MPSPRRRLLGGGDLAIKFLVLHAILVHLYILRLSDVVTTPHGGGGAFLPQQGGDWRLGRRSKDEGDNNVVRNTTLVVYSGPNDAGAPLAELYERNLDYFLLHGVDCDDDVRDDGGGGGIGTTDTVIIVGHEYYDSYLPRIRLLNDLCRRSYTSSSSKGDGLGTGRRGGDSVLLVARRNVCYDMESARLALFGGVAGLPPPSYYDYFVFVNCGVTGPALPPLPSSGEGGRAYRPRRRRWTSHFIELLDGTVKMTGLTLNCETEGNEHIMSMMYAVDRIGLDLIMRSGAIYDCLLDAEGGGDFINSYERKMGRAILDAGYGLRPLMRHRWDVRFTRSNADSCAPCGGDKYPHSRGNDITGLVPTCNERDHYRDIWIGSRLKSLFDGRIPLLEDVIFFKTSRYLSNEISAQINFTGTIDWNWD</sequence>
<dbReference type="EMBL" id="JALLAZ020001694">
    <property type="protein sequence ID" value="KAL3767782.1"/>
    <property type="molecule type" value="Genomic_DNA"/>
</dbReference>
<dbReference type="Proteomes" id="UP001530315">
    <property type="component" value="Unassembled WGS sequence"/>
</dbReference>
<accession>A0ABD3MZS0</accession>
<gene>
    <name evidence="1" type="ORF">ACHAW5_000614</name>
</gene>
<dbReference type="AlphaFoldDB" id="A0ABD3MZS0"/>
<name>A0ABD3MZS0_9STRA</name>
<reference evidence="1 2" key="1">
    <citation type="submission" date="2024-10" db="EMBL/GenBank/DDBJ databases">
        <title>Updated reference genomes for cyclostephanoid diatoms.</title>
        <authorList>
            <person name="Roberts W.R."/>
            <person name="Alverson A.J."/>
        </authorList>
    </citation>
    <scope>NUCLEOTIDE SEQUENCE [LARGE SCALE GENOMIC DNA]</scope>
    <source>
        <strain evidence="1 2">AJA276-08</strain>
    </source>
</reference>
<evidence type="ECO:0000313" key="2">
    <source>
        <dbReference type="Proteomes" id="UP001530315"/>
    </source>
</evidence>
<comment type="caution">
    <text evidence="1">The sequence shown here is derived from an EMBL/GenBank/DDBJ whole genome shotgun (WGS) entry which is preliminary data.</text>
</comment>
<protein>
    <submittedName>
        <fullName evidence="1">Uncharacterized protein</fullName>
    </submittedName>
</protein>
<evidence type="ECO:0000313" key="1">
    <source>
        <dbReference type="EMBL" id="KAL3767782.1"/>
    </source>
</evidence>